<keyword evidence="2" id="KW-1185">Reference proteome</keyword>
<evidence type="ECO:0000313" key="2">
    <source>
        <dbReference type="Proteomes" id="UP000828390"/>
    </source>
</evidence>
<name>A0A9D4RTY4_DREPO</name>
<reference evidence="1" key="1">
    <citation type="journal article" date="2019" name="bioRxiv">
        <title>The Genome of the Zebra Mussel, Dreissena polymorpha: A Resource for Invasive Species Research.</title>
        <authorList>
            <person name="McCartney M.A."/>
            <person name="Auch B."/>
            <person name="Kono T."/>
            <person name="Mallez S."/>
            <person name="Zhang Y."/>
            <person name="Obille A."/>
            <person name="Becker A."/>
            <person name="Abrahante J.E."/>
            <person name="Garbe J."/>
            <person name="Badalamenti J.P."/>
            <person name="Herman A."/>
            <person name="Mangelson H."/>
            <person name="Liachko I."/>
            <person name="Sullivan S."/>
            <person name="Sone E.D."/>
            <person name="Koren S."/>
            <person name="Silverstein K.A.T."/>
            <person name="Beckman K.B."/>
            <person name="Gohl D.M."/>
        </authorList>
    </citation>
    <scope>NUCLEOTIDE SEQUENCE</scope>
    <source>
        <strain evidence="1">Duluth1</strain>
        <tissue evidence="1">Whole animal</tissue>
    </source>
</reference>
<protein>
    <submittedName>
        <fullName evidence="1">Uncharacterized protein</fullName>
    </submittedName>
</protein>
<evidence type="ECO:0000313" key="1">
    <source>
        <dbReference type="EMBL" id="KAH3878593.1"/>
    </source>
</evidence>
<sequence length="143" mass="15625">MTAVLMCHPVRSSTLNPTLVRTQTRHLALSARLEGHLCFLSFRRLHQHFQQLSLGELHSCPDESLEVKQSDPQIEQTLNDSSVNVTDLHMLLSNNVNLTPEEQCCPTFPVLGGDFGDETHTISVYGPMVAAAATKTGSISAAL</sequence>
<reference evidence="1" key="2">
    <citation type="submission" date="2020-11" db="EMBL/GenBank/DDBJ databases">
        <authorList>
            <person name="McCartney M.A."/>
            <person name="Auch B."/>
            <person name="Kono T."/>
            <person name="Mallez S."/>
            <person name="Becker A."/>
            <person name="Gohl D.M."/>
            <person name="Silverstein K.A.T."/>
            <person name="Koren S."/>
            <person name="Bechman K.B."/>
            <person name="Herman A."/>
            <person name="Abrahante J.E."/>
            <person name="Garbe J."/>
        </authorList>
    </citation>
    <scope>NUCLEOTIDE SEQUENCE</scope>
    <source>
        <strain evidence="1">Duluth1</strain>
        <tissue evidence="1">Whole animal</tissue>
    </source>
</reference>
<dbReference type="AlphaFoldDB" id="A0A9D4RTY4"/>
<comment type="caution">
    <text evidence="1">The sequence shown here is derived from an EMBL/GenBank/DDBJ whole genome shotgun (WGS) entry which is preliminary data.</text>
</comment>
<organism evidence="1 2">
    <name type="scientific">Dreissena polymorpha</name>
    <name type="common">Zebra mussel</name>
    <name type="synonym">Mytilus polymorpha</name>
    <dbReference type="NCBI Taxonomy" id="45954"/>
    <lineage>
        <taxon>Eukaryota</taxon>
        <taxon>Metazoa</taxon>
        <taxon>Spiralia</taxon>
        <taxon>Lophotrochozoa</taxon>
        <taxon>Mollusca</taxon>
        <taxon>Bivalvia</taxon>
        <taxon>Autobranchia</taxon>
        <taxon>Heteroconchia</taxon>
        <taxon>Euheterodonta</taxon>
        <taxon>Imparidentia</taxon>
        <taxon>Neoheterodontei</taxon>
        <taxon>Myida</taxon>
        <taxon>Dreissenoidea</taxon>
        <taxon>Dreissenidae</taxon>
        <taxon>Dreissena</taxon>
    </lineage>
</organism>
<proteinExistence type="predicted"/>
<dbReference type="Proteomes" id="UP000828390">
    <property type="component" value="Unassembled WGS sequence"/>
</dbReference>
<gene>
    <name evidence="1" type="ORF">DPMN_002490</name>
</gene>
<dbReference type="EMBL" id="JAIWYP010000001">
    <property type="protein sequence ID" value="KAH3878593.1"/>
    <property type="molecule type" value="Genomic_DNA"/>
</dbReference>
<accession>A0A9D4RTY4</accession>